<proteinExistence type="inferred from homology"/>
<evidence type="ECO:0000256" key="2">
    <source>
        <dbReference type="RuleBase" id="RU363072"/>
    </source>
</evidence>
<feature type="signal peptide" evidence="2">
    <location>
        <begin position="1"/>
        <end position="33"/>
    </location>
</feature>
<dbReference type="Gene3D" id="2.40.160.180">
    <property type="entry name" value="Carbohydrate-selective porin OprB"/>
    <property type="match status" value="1"/>
</dbReference>
<dbReference type="GO" id="GO:0015288">
    <property type="term" value="F:porin activity"/>
    <property type="evidence" value="ECO:0007669"/>
    <property type="project" value="InterPro"/>
</dbReference>
<protein>
    <submittedName>
        <fullName evidence="3">Porin B</fullName>
    </submittedName>
</protein>
<dbReference type="GO" id="GO:0016020">
    <property type="term" value="C:membrane"/>
    <property type="evidence" value="ECO:0007669"/>
    <property type="project" value="InterPro"/>
</dbReference>
<feature type="chain" id="PRO_5023053348" evidence="2">
    <location>
        <begin position="34"/>
        <end position="452"/>
    </location>
</feature>
<name>A0A5E7FLE1_PSEFL</name>
<dbReference type="PANTHER" id="PTHR37944:SF1">
    <property type="entry name" value="PORIN B"/>
    <property type="match status" value="1"/>
</dbReference>
<dbReference type="GO" id="GO:0008643">
    <property type="term" value="P:carbohydrate transport"/>
    <property type="evidence" value="ECO:0007669"/>
    <property type="project" value="InterPro"/>
</dbReference>
<dbReference type="InterPro" id="IPR052932">
    <property type="entry name" value="OprB_Porin"/>
</dbReference>
<keyword evidence="2" id="KW-0732">Signal</keyword>
<dbReference type="OrthoDB" id="545475at2"/>
<evidence type="ECO:0000313" key="4">
    <source>
        <dbReference type="Proteomes" id="UP000409037"/>
    </source>
</evidence>
<dbReference type="InterPro" id="IPR007049">
    <property type="entry name" value="Carb-sel_porin_OprB"/>
</dbReference>
<dbReference type="AlphaFoldDB" id="A0A5E7FLE1"/>
<comment type="similarity">
    <text evidence="1 2">Belongs to the OprB family.</text>
</comment>
<dbReference type="Proteomes" id="UP000409037">
    <property type="component" value="Unassembled WGS sequence"/>
</dbReference>
<evidence type="ECO:0000256" key="1">
    <source>
        <dbReference type="ARBA" id="ARBA00008769"/>
    </source>
</evidence>
<organism evidence="3 4">
    <name type="scientific">Pseudomonas fluorescens</name>
    <dbReference type="NCBI Taxonomy" id="294"/>
    <lineage>
        <taxon>Bacteria</taxon>
        <taxon>Pseudomonadati</taxon>
        <taxon>Pseudomonadota</taxon>
        <taxon>Gammaproteobacteria</taxon>
        <taxon>Pseudomonadales</taxon>
        <taxon>Pseudomonadaceae</taxon>
        <taxon>Pseudomonas</taxon>
    </lineage>
</organism>
<evidence type="ECO:0000313" key="3">
    <source>
        <dbReference type="EMBL" id="VVO39047.1"/>
    </source>
</evidence>
<dbReference type="InterPro" id="IPR038673">
    <property type="entry name" value="OprB_sf"/>
</dbReference>
<reference evidence="3 4" key="1">
    <citation type="submission" date="2019-09" db="EMBL/GenBank/DDBJ databases">
        <authorList>
            <person name="Chandra G."/>
            <person name="Truman W A."/>
        </authorList>
    </citation>
    <scope>NUCLEOTIDE SEQUENCE [LARGE SCALE GENOMIC DNA]</scope>
    <source>
        <strain evidence="3">PS833</strain>
    </source>
</reference>
<sequence length="452" mass="50177" precursor="true">MYNAHSRGRLSCALITGFIATGSAFSMSGQAIAAGPFDPDAAGMTGDWGGTRSELLQKGYDFTLDYVGELGYNARGGYDQDRTARWSGQFTLGAKLDLEKIFGWHDATFKLAITEREGRNITNDRISDLRAPMYSSTQEVWGRGQTWRLTQMWISQSYLDQKLNVKFGRFGEGEDFNSFPCDFQNLALCGSQMGNWAGSGIWFNWPISQWAGRVKYELAPQVFVQVGAYEHNPSLLEDNNGFKLNLSGGEGLILPIELLWTPTVNSLPGEYRVGAYYSTADAADVESREVPGDVSSDLVSRDSKYGYWLVAQQQVTTHDGDPARGLSLFANVTVQDRETSQVGHFIQAGLTYKGLFDARPQDDLGLGVARVSTNSRYRNNQKALNQANNQTDYDNPAYQPVQGNEYDAELYYGVHATKWLIIRPNVQYVRHPGGVSEVDNAWVAGVKIQSSF</sequence>
<accession>A0A5E7FLE1</accession>
<gene>
    <name evidence="3" type="primary">oprB_3</name>
    <name evidence="3" type="ORF">PS833_05632</name>
</gene>
<dbReference type="Pfam" id="PF04966">
    <property type="entry name" value="OprB"/>
    <property type="match status" value="1"/>
</dbReference>
<dbReference type="EMBL" id="CABVHU010000020">
    <property type="protein sequence ID" value="VVO39047.1"/>
    <property type="molecule type" value="Genomic_DNA"/>
</dbReference>
<dbReference type="PANTHER" id="PTHR37944">
    <property type="entry name" value="PORIN B"/>
    <property type="match status" value="1"/>
</dbReference>